<keyword evidence="2" id="KW-1185">Reference proteome</keyword>
<organism evidence="1 2">
    <name type="scientific">Madurella fahalii</name>
    <dbReference type="NCBI Taxonomy" id="1157608"/>
    <lineage>
        <taxon>Eukaryota</taxon>
        <taxon>Fungi</taxon>
        <taxon>Dikarya</taxon>
        <taxon>Ascomycota</taxon>
        <taxon>Pezizomycotina</taxon>
        <taxon>Sordariomycetes</taxon>
        <taxon>Sordariomycetidae</taxon>
        <taxon>Sordariales</taxon>
        <taxon>Sordariales incertae sedis</taxon>
        <taxon>Madurella</taxon>
    </lineage>
</organism>
<dbReference type="RefSeq" id="XP_070919630.1">
    <property type="nucleotide sequence ID" value="XM_071063529.1"/>
</dbReference>
<dbReference type="CDD" id="cd17039">
    <property type="entry name" value="Ubl_ubiquitin_like"/>
    <property type="match status" value="1"/>
</dbReference>
<name>A0ABQ0GJG8_9PEZI</name>
<protein>
    <submittedName>
        <fullName evidence="1">Uncharacterized protein</fullName>
    </submittedName>
</protein>
<dbReference type="Proteomes" id="UP001628179">
    <property type="component" value="Unassembled WGS sequence"/>
</dbReference>
<dbReference type="GeneID" id="98178852"/>
<evidence type="ECO:0000313" key="1">
    <source>
        <dbReference type="EMBL" id="GAB1317899.1"/>
    </source>
</evidence>
<gene>
    <name evidence="1" type="ORF">MFIFM68171_08109</name>
</gene>
<comment type="caution">
    <text evidence="1">The sequence shown here is derived from an EMBL/GenBank/DDBJ whole genome shotgun (WGS) entry which is preliminary data.</text>
</comment>
<dbReference type="EMBL" id="BAAFSV010000004">
    <property type="protein sequence ID" value="GAB1317899.1"/>
    <property type="molecule type" value="Genomic_DNA"/>
</dbReference>
<proteinExistence type="predicted"/>
<accession>A0ABQ0GJG8</accession>
<evidence type="ECO:0000313" key="2">
    <source>
        <dbReference type="Proteomes" id="UP001628179"/>
    </source>
</evidence>
<reference evidence="1 2" key="1">
    <citation type="submission" date="2024-09" db="EMBL/GenBank/DDBJ databases">
        <title>Itraconazole resistance in Madurella fahalii resulting from another homologue of gene encoding cytochrome P450 14-alpha sterol demethylase (CYP51).</title>
        <authorList>
            <person name="Yoshioka I."/>
            <person name="Fahal A.H."/>
            <person name="Kaneko S."/>
            <person name="Yaguchi T."/>
        </authorList>
    </citation>
    <scope>NUCLEOTIDE SEQUENCE [LARGE SCALE GENOMIC DNA]</scope>
    <source>
        <strain evidence="1 2">IFM 68171</strain>
    </source>
</reference>
<sequence length="168" mass="18036">MPQPTTVFTVMETTIDIQYATDETIAKFKAMVARDLGFESADAVGFGPPVLFPGGVPGDNEAVTRLPTRAKLQVFDKTAASNNKPCGDQDDPSGSKEAHKYRIFKQETTANNKAQYNVHVTPANPTRRIDAMIEQCASTVGVQLNTITVPGVDIRVSEDGTFTMGGAV</sequence>